<evidence type="ECO:0000256" key="6">
    <source>
        <dbReference type="ARBA" id="ARBA00023136"/>
    </source>
</evidence>
<evidence type="ECO:0000256" key="4">
    <source>
        <dbReference type="ARBA" id="ARBA00022692"/>
    </source>
</evidence>
<comment type="caution">
    <text evidence="10">The sequence shown here is derived from an EMBL/GenBank/DDBJ whole genome shotgun (WGS) entry which is preliminary data.</text>
</comment>
<evidence type="ECO:0000313" key="11">
    <source>
        <dbReference type="Proteomes" id="UP001601992"/>
    </source>
</evidence>
<gene>
    <name evidence="10" type="ORF">ACFYXQ_44255</name>
</gene>
<feature type="transmembrane region" description="Helical" evidence="8">
    <location>
        <begin position="132"/>
        <end position="155"/>
    </location>
</feature>
<sequence length="232" mass="23803">MVVLVGAGIYPLLSLVVHYAQTPVAAGYGYGYSAALAGVMLVPYSVGSFVASRLAVRAMRRFSLEALTAASSVVLIAAMALFLTTRAHLVPLLVCMGLAGFGIGVVFAVNPAQIHRGVPPQETGSANSFYQVLRYVGYSVGSALSATLLVVHTPSGSNTPRENGYNAAAWTGIIALVIAVAAGLLLNRSAGKRNSEGAQLFPGGPVFGGDVSARAGSGDPARSPASIRRRDV</sequence>
<dbReference type="Gene3D" id="1.20.1250.20">
    <property type="entry name" value="MFS general substrate transporter like domains"/>
    <property type="match status" value="1"/>
</dbReference>
<keyword evidence="11" id="KW-1185">Reference proteome</keyword>
<dbReference type="InterPro" id="IPR020846">
    <property type="entry name" value="MFS_dom"/>
</dbReference>
<keyword evidence="6 8" id="KW-0472">Membrane</keyword>
<evidence type="ECO:0000256" key="8">
    <source>
        <dbReference type="SAM" id="Phobius"/>
    </source>
</evidence>
<dbReference type="Pfam" id="PF07690">
    <property type="entry name" value="MFS_1"/>
    <property type="match status" value="1"/>
</dbReference>
<feature type="transmembrane region" description="Helical" evidence="8">
    <location>
        <begin position="167"/>
        <end position="186"/>
    </location>
</feature>
<feature type="transmembrane region" description="Helical" evidence="8">
    <location>
        <begin position="30"/>
        <end position="50"/>
    </location>
</feature>
<feature type="transmembrane region" description="Helical" evidence="8">
    <location>
        <begin position="89"/>
        <end position="111"/>
    </location>
</feature>
<dbReference type="EMBL" id="JBIAQY010000031">
    <property type="protein sequence ID" value="MFF3574782.1"/>
    <property type="molecule type" value="Genomic_DNA"/>
</dbReference>
<feature type="domain" description="Major facilitator superfamily (MFS) profile" evidence="9">
    <location>
        <begin position="1"/>
        <end position="232"/>
    </location>
</feature>
<evidence type="ECO:0000256" key="2">
    <source>
        <dbReference type="ARBA" id="ARBA00022448"/>
    </source>
</evidence>
<keyword evidence="3" id="KW-1003">Cell membrane</keyword>
<comment type="subcellular location">
    <subcellularLocation>
        <location evidence="1">Cell membrane</location>
        <topology evidence="1">Multi-pass membrane protein</topology>
    </subcellularLocation>
</comment>
<keyword evidence="2" id="KW-0813">Transport</keyword>
<dbReference type="RefSeq" id="WP_387406961.1">
    <property type="nucleotide sequence ID" value="NZ_JBIAQY010000031.1"/>
</dbReference>
<accession>A0ABW6SEY4</accession>
<dbReference type="PANTHER" id="PTHR42718:SF46">
    <property type="entry name" value="BLR6921 PROTEIN"/>
    <property type="match status" value="1"/>
</dbReference>
<dbReference type="InterPro" id="IPR036259">
    <property type="entry name" value="MFS_trans_sf"/>
</dbReference>
<organism evidence="10 11">
    <name type="scientific">Nocardia jiangxiensis</name>
    <dbReference type="NCBI Taxonomy" id="282685"/>
    <lineage>
        <taxon>Bacteria</taxon>
        <taxon>Bacillati</taxon>
        <taxon>Actinomycetota</taxon>
        <taxon>Actinomycetes</taxon>
        <taxon>Mycobacteriales</taxon>
        <taxon>Nocardiaceae</taxon>
        <taxon>Nocardia</taxon>
    </lineage>
</organism>
<evidence type="ECO:0000259" key="9">
    <source>
        <dbReference type="PROSITE" id="PS50850"/>
    </source>
</evidence>
<reference evidence="10 11" key="1">
    <citation type="submission" date="2024-10" db="EMBL/GenBank/DDBJ databases">
        <title>The Natural Products Discovery Center: Release of the First 8490 Sequenced Strains for Exploring Actinobacteria Biosynthetic Diversity.</title>
        <authorList>
            <person name="Kalkreuter E."/>
            <person name="Kautsar S.A."/>
            <person name="Yang D."/>
            <person name="Bader C.D."/>
            <person name="Teijaro C.N."/>
            <person name="Fluegel L."/>
            <person name="Davis C.M."/>
            <person name="Simpson J.R."/>
            <person name="Lauterbach L."/>
            <person name="Steele A.D."/>
            <person name="Gui C."/>
            <person name="Meng S."/>
            <person name="Li G."/>
            <person name="Viehrig K."/>
            <person name="Ye F."/>
            <person name="Su P."/>
            <person name="Kiefer A.F."/>
            <person name="Nichols A."/>
            <person name="Cepeda A.J."/>
            <person name="Yan W."/>
            <person name="Fan B."/>
            <person name="Jiang Y."/>
            <person name="Adhikari A."/>
            <person name="Zheng C.-J."/>
            <person name="Schuster L."/>
            <person name="Cowan T.M."/>
            <person name="Smanski M.J."/>
            <person name="Chevrette M.G."/>
            <person name="De Carvalho L.P.S."/>
            <person name="Shen B."/>
        </authorList>
    </citation>
    <scope>NUCLEOTIDE SEQUENCE [LARGE SCALE GENOMIC DNA]</scope>
    <source>
        <strain evidence="10 11">NPDC002593</strain>
    </source>
</reference>
<dbReference type="SUPFAM" id="SSF103473">
    <property type="entry name" value="MFS general substrate transporter"/>
    <property type="match status" value="1"/>
</dbReference>
<feature type="transmembrane region" description="Helical" evidence="8">
    <location>
        <begin position="62"/>
        <end position="83"/>
    </location>
</feature>
<keyword evidence="5 8" id="KW-1133">Transmembrane helix</keyword>
<dbReference type="InterPro" id="IPR011701">
    <property type="entry name" value="MFS"/>
</dbReference>
<proteinExistence type="predicted"/>
<dbReference type="PANTHER" id="PTHR42718">
    <property type="entry name" value="MAJOR FACILITATOR SUPERFAMILY MULTIDRUG TRANSPORTER MFSC"/>
    <property type="match status" value="1"/>
</dbReference>
<evidence type="ECO:0000313" key="10">
    <source>
        <dbReference type="EMBL" id="MFF3574782.1"/>
    </source>
</evidence>
<dbReference type="PROSITE" id="PS50850">
    <property type="entry name" value="MFS"/>
    <property type="match status" value="1"/>
</dbReference>
<evidence type="ECO:0000256" key="1">
    <source>
        <dbReference type="ARBA" id="ARBA00004651"/>
    </source>
</evidence>
<name>A0ABW6SEY4_9NOCA</name>
<evidence type="ECO:0000256" key="5">
    <source>
        <dbReference type="ARBA" id="ARBA00022989"/>
    </source>
</evidence>
<dbReference type="Proteomes" id="UP001601992">
    <property type="component" value="Unassembled WGS sequence"/>
</dbReference>
<evidence type="ECO:0000256" key="3">
    <source>
        <dbReference type="ARBA" id="ARBA00022475"/>
    </source>
</evidence>
<feature type="region of interest" description="Disordered" evidence="7">
    <location>
        <begin position="211"/>
        <end position="232"/>
    </location>
</feature>
<protein>
    <submittedName>
        <fullName evidence="10">MFS transporter</fullName>
    </submittedName>
</protein>
<keyword evidence="4 8" id="KW-0812">Transmembrane</keyword>
<evidence type="ECO:0000256" key="7">
    <source>
        <dbReference type="SAM" id="MobiDB-lite"/>
    </source>
</evidence>